<feature type="compositionally biased region" description="Polar residues" evidence="1">
    <location>
        <begin position="1"/>
        <end position="18"/>
    </location>
</feature>
<evidence type="ECO:0008006" key="4">
    <source>
        <dbReference type="Google" id="ProtNLM"/>
    </source>
</evidence>
<organism evidence="2 3">
    <name type="scientific">Falsochrobactrum ovis</name>
    <dbReference type="NCBI Taxonomy" id="1293442"/>
    <lineage>
        <taxon>Bacteria</taxon>
        <taxon>Pseudomonadati</taxon>
        <taxon>Pseudomonadota</taxon>
        <taxon>Alphaproteobacteria</taxon>
        <taxon>Hyphomicrobiales</taxon>
        <taxon>Brucellaceae</taxon>
        <taxon>Falsochrobactrum</taxon>
    </lineage>
</organism>
<dbReference type="RefSeq" id="WP_111575295.1">
    <property type="nucleotide sequence ID" value="NZ_JBHEEY010000004.1"/>
</dbReference>
<feature type="region of interest" description="Disordered" evidence="1">
    <location>
        <begin position="285"/>
        <end position="325"/>
    </location>
</feature>
<feature type="compositionally biased region" description="Acidic residues" evidence="1">
    <location>
        <begin position="48"/>
        <end position="81"/>
    </location>
</feature>
<protein>
    <recommendedName>
        <fullName evidence="4">Scaffolding protein</fullName>
    </recommendedName>
</protein>
<reference evidence="2 3" key="1">
    <citation type="submission" date="2018-06" db="EMBL/GenBank/DDBJ databases">
        <title>Genomic Encyclopedia of Type Strains, Phase IV (KMG-IV): sequencing the most valuable type-strain genomes for metagenomic binning, comparative biology and taxonomic classification.</title>
        <authorList>
            <person name="Goeker M."/>
        </authorList>
    </citation>
    <scope>NUCLEOTIDE SEQUENCE [LARGE SCALE GENOMIC DNA]</scope>
    <source>
        <strain evidence="2 3">DSM 26720</strain>
    </source>
</reference>
<dbReference type="OrthoDB" id="8410093at2"/>
<evidence type="ECO:0000313" key="3">
    <source>
        <dbReference type="Proteomes" id="UP000249453"/>
    </source>
</evidence>
<feature type="compositionally biased region" description="Basic and acidic residues" evidence="1">
    <location>
        <begin position="308"/>
        <end position="325"/>
    </location>
</feature>
<accession>A0A364JVK4</accession>
<proteinExistence type="predicted"/>
<comment type="caution">
    <text evidence="2">The sequence shown here is derived from an EMBL/GenBank/DDBJ whole genome shotgun (WGS) entry which is preliminary data.</text>
</comment>
<evidence type="ECO:0000313" key="2">
    <source>
        <dbReference type="EMBL" id="RAK29144.1"/>
    </source>
</evidence>
<dbReference type="EMBL" id="QLMK01000005">
    <property type="protein sequence ID" value="RAK29144.1"/>
    <property type="molecule type" value="Genomic_DNA"/>
</dbReference>
<keyword evidence="3" id="KW-1185">Reference proteome</keyword>
<gene>
    <name evidence="2" type="ORF">C7374_105195</name>
</gene>
<feature type="compositionally biased region" description="Basic and acidic residues" evidence="1">
    <location>
        <begin position="24"/>
        <end position="47"/>
    </location>
</feature>
<sequence>MTDSSTPEGTVEQSSAPETSADALLDKFLDASEPEHASEEQDEHQDAPEAELDDDAQDDADPLADNEAADDDQASDDDGDQPSDSGRFVSDDGKVRLADGSVVTIGELKRSSLREADYTRKTQELAAHRKELEARYADIAQKAQSFEQQASLAIEILAAHMPQEPDISTLRDDPVGYWEQKAQYDARLQQLHQLQAARQYAAQEQQARVQHERAQYLHQQKEALLAAMPELQDPAKANSFTAELVNTIEVYGFSKEDLGTVEDHRLFLLARDAMAYRKLMAAKPKAKAKAEGKPPLAPGRRQGPTAGRKNDRQQDWQRLRNSGGKDEAALDRILDNLV</sequence>
<dbReference type="AlphaFoldDB" id="A0A364JVK4"/>
<dbReference type="Proteomes" id="UP000249453">
    <property type="component" value="Unassembled WGS sequence"/>
</dbReference>
<name>A0A364JVK4_9HYPH</name>
<evidence type="ECO:0000256" key="1">
    <source>
        <dbReference type="SAM" id="MobiDB-lite"/>
    </source>
</evidence>
<feature type="region of interest" description="Disordered" evidence="1">
    <location>
        <begin position="1"/>
        <end position="93"/>
    </location>
</feature>